<evidence type="ECO:0000313" key="12">
    <source>
        <dbReference type="EMBL" id="GAA2090663.1"/>
    </source>
</evidence>
<protein>
    <recommendedName>
        <fullName evidence="2 9">Heme chaperone HemW</fullName>
    </recommendedName>
</protein>
<comment type="similarity">
    <text evidence="1">Belongs to the anaerobic coproporphyrinogen-III oxidase family. HemW subfamily.</text>
</comment>
<evidence type="ECO:0000259" key="11">
    <source>
        <dbReference type="PROSITE" id="PS51918"/>
    </source>
</evidence>
<proteinExistence type="inferred from homology"/>
<evidence type="ECO:0000256" key="4">
    <source>
        <dbReference type="ARBA" id="ARBA00022691"/>
    </source>
</evidence>
<comment type="function">
    <text evidence="9">Probably acts as a heme chaperone, transferring heme to an unknown acceptor. Binds one molecule of heme per monomer, possibly covalently. Binds 1 [4Fe-4S] cluster. The cluster is coordinated with 3 cysteines and an exchangeable S-adenosyl-L-methionine.</text>
</comment>
<evidence type="ECO:0000313" key="13">
    <source>
        <dbReference type="Proteomes" id="UP001500984"/>
    </source>
</evidence>
<dbReference type="PANTHER" id="PTHR13932">
    <property type="entry name" value="COPROPORPHYRINIGEN III OXIDASE"/>
    <property type="match status" value="1"/>
</dbReference>
<dbReference type="InterPro" id="IPR034505">
    <property type="entry name" value="Coproporphyrinogen-III_oxidase"/>
</dbReference>
<keyword evidence="8 9" id="KW-0143">Chaperone</keyword>
<keyword evidence="13" id="KW-1185">Reference proteome</keyword>
<accession>A0ABN2WFP0</accession>
<dbReference type="SFLD" id="SFLDG01065">
    <property type="entry name" value="anaerobic_coproporphyrinogen-I"/>
    <property type="match status" value="1"/>
</dbReference>
<keyword evidence="6 9" id="KW-0408">Iron</keyword>
<dbReference type="SUPFAM" id="SSF102114">
    <property type="entry name" value="Radical SAM enzymes"/>
    <property type="match status" value="1"/>
</dbReference>
<dbReference type="SFLD" id="SFLDS00029">
    <property type="entry name" value="Radical_SAM"/>
    <property type="match status" value="1"/>
</dbReference>
<evidence type="ECO:0000256" key="2">
    <source>
        <dbReference type="ARBA" id="ARBA00017228"/>
    </source>
</evidence>
<keyword evidence="4 9" id="KW-0949">S-adenosyl-L-methionine</keyword>
<keyword evidence="5 9" id="KW-0479">Metal-binding</keyword>
<dbReference type="Gene3D" id="3.20.20.70">
    <property type="entry name" value="Aldolase class I"/>
    <property type="match status" value="1"/>
</dbReference>
<dbReference type="InterPro" id="IPR007197">
    <property type="entry name" value="rSAM"/>
</dbReference>
<dbReference type="Pfam" id="PF04055">
    <property type="entry name" value="Radical_SAM"/>
    <property type="match status" value="1"/>
</dbReference>
<dbReference type="InterPro" id="IPR004559">
    <property type="entry name" value="HemW-like"/>
</dbReference>
<evidence type="ECO:0000256" key="9">
    <source>
        <dbReference type="RuleBase" id="RU364116"/>
    </source>
</evidence>
<keyword evidence="3 9" id="KW-0349">Heme</keyword>
<dbReference type="PANTHER" id="PTHR13932:SF5">
    <property type="entry name" value="RADICAL S-ADENOSYL METHIONINE DOMAIN-CONTAINING PROTEIN 1, MITOCHONDRIAL"/>
    <property type="match status" value="1"/>
</dbReference>
<sequence>MPAQPEGEPAPRSGALPPEAAARAGGSTFSAYVHVPYCRVRCGYCDFNTYTADELGPGASREDYPAQIAREIALSRRVLSGTALAERAFDTVFFGGGTPTLLPAETLAGVLGTLGREFGLAPDAEVTTEANPDSVDAAYFRVLAEAGFTRVSLGMQSAVPHVLATLERTHDPARVGEVVAAAKDAGLQVSLDLIYGTPGESLADWERSLRAVLEHRPDHVSAYSLIVEPGTKMGAQVRRGELPMPDEDDLADKYELADTMLVGAGLRWYEVSNFATAESARCRHNLAYWRNADWWGYGPGAHSHVGGVRWWNAKHPRAWADRLAAAESPAVGREVLDADTRALEEIMLALRVDGEFPLARLADSARPVIARLLAEGLLGAETVRTGRVSLTLRGRLLADGIVRELADHLR</sequence>
<dbReference type="InterPro" id="IPR013785">
    <property type="entry name" value="Aldolase_TIM"/>
</dbReference>
<evidence type="ECO:0000256" key="8">
    <source>
        <dbReference type="ARBA" id="ARBA00023186"/>
    </source>
</evidence>
<dbReference type="EMBL" id="BAAAPZ010000002">
    <property type="protein sequence ID" value="GAA2090663.1"/>
    <property type="molecule type" value="Genomic_DNA"/>
</dbReference>
<dbReference type="RefSeq" id="WP_344335242.1">
    <property type="nucleotide sequence ID" value="NZ_BAAAPZ010000002.1"/>
</dbReference>
<dbReference type="PROSITE" id="PS51918">
    <property type="entry name" value="RADICAL_SAM"/>
    <property type="match status" value="1"/>
</dbReference>
<name>A0ABN2WFP0_9MICO</name>
<feature type="domain" description="Radical SAM core" evidence="11">
    <location>
        <begin position="23"/>
        <end position="267"/>
    </location>
</feature>
<dbReference type="CDD" id="cd01335">
    <property type="entry name" value="Radical_SAM"/>
    <property type="match status" value="1"/>
</dbReference>
<keyword evidence="9" id="KW-0963">Cytoplasm</keyword>
<reference evidence="12 13" key="1">
    <citation type="journal article" date="2019" name="Int. J. Syst. Evol. Microbiol.">
        <title>The Global Catalogue of Microorganisms (GCM) 10K type strain sequencing project: providing services to taxonomists for standard genome sequencing and annotation.</title>
        <authorList>
            <consortium name="The Broad Institute Genomics Platform"/>
            <consortium name="The Broad Institute Genome Sequencing Center for Infectious Disease"/>
            <person name="Wu L."/>
            <person name="Ma J."/>
        </authorList>
    </citation>
    <scope>NUCLEOTIDE SEQUENCE [LARGE SCALE GENOMIC DNA]</scope>
    <source>
        <strain evidence="12 13">JCM 15900</strain>
    </source>
</reference>
<evidence type="ECO:0000256" key="1">
    <source>
        <dbReference type="ARBA" id="ARBA00006100"/>
    </source>
</evidence>
<evidence type="ECO:0000256" key="7">
    <source>
        <dbReference type="ARBA" id="ARBA00023014"/>
    </source>
</evidence>
<evidence type="ECO:0000256" key="6">
    <source>
        <dbReference type="ARBA" id="ARBA00023004"/>
    </source>
</evidence>
<comment type="subcellular location">
    <subcellularLocation>
        <location evidence="9">Cytoplasm</location>
    </subcellularLocation>
</comment>
<feature type="region of interest" description="Disordered" evidence="10">
    <location>
        <begin position="1"/>
        <end position="20"/>
    </location>
</feature>
<comment type="caution">
    <text evidence="12">The sequence shown here is derived from an EMBL/GenBank/DDBJ whole genome shotgun (WGS) entry which is preliminary data.</text>
</comment>
<gene>
    <name evidence="12" type="primary">hemW</name>
    <name evidence="12" type="ORF">GCM10009823_07280</name>
</gene>
<dbReference type="SFLD" id="SFLDF00562">
    <property type="entry name" value="HemN-like__clustered_with_heat"/>
    <property type="match status" value="1"/>
</dbReference>
<evidence type="ECO:0000256" key="10">
    <source>
        <dbReference type="SAM" id="MobiDB-lite"/>
    </source>
</evidence>
<dbReference type="NCBIfam" id="TIGR00539">
    <property type="entry name" value="hemN_rel"/>
    <property type="match status" value="1"/>
</dbReference>
<organism evidence="12 13">
    <name type="scientific">Brevibacterium salitolerans</name>
    <dbReference type="NCBI Taxonomy" id="1403566"/>
    <lineage>
        <taxon>Bacteria</taxon>
        <taxon>Bacillati</taxon>
        <taxon>Actinomycetota</taxon>
        <taxon>Actinomycetes</taxon>
        <taxon>Micrococcales</taxon>
        <taxon>Brevibacteriaceae</taxon>
        <taxon>Brevibacterium</taxon>
    </lineage>
</organism>
<evidence type="ECO:0000256" key="5">
    <source>
        <dbReference type="ARBA" id="ARBA00022723"/>
    </source>
</evidence>
<keyword evidence="9" id="KW-0004">4Fe-4S</keyword>
<dbReference type="InterPro" id="IPR058240">
    <property type="entry name" value="rSAM_sf"/>
</dbReference>
<dbReference type="SMART" id="SM00729">
    <property type="entry name" value="Elp3"/>
    <property type="match status" value="1"/>
</dbReference>
<evidence type="ECO:0000256" key="3">
    <source>
        <dbReference type="ARBA" id="ARBA00022617"/>
    </source>
</evidence>
<keyword evidence="7 9" id="KW-0411">Iron-sulfur</keyword>
<dbReference type="SFLD" id="SFLDG01082">
    <property type="entry name" value="B12-binding_domain_containing"/>
    <property type="match status" value="1"/>
</dbReference>
<dbReference type="Proteomes" id="UP001500984">
    <property type="component" value="Unassembled WGS sequence"/>
</dbReference>
<dbReference type="InterPro" id="IPR006638">
    <property type="entry name" value="Elp3/MiaA/NifB-like_rSAM"/>
</dbReference>